<keyword evidence="3" id="KW-0238">DNA-binding</keyword>
<evidence type="ECO:0000259" key="6">
    <source>
        <dbReference type="PROSITE" id="PS50931"/>
    </source>
</evidence>
<accession>A0ABV6IW73</accession>
<dbReference type="PANTHER" id="PTHR30419">
    <property type="entry name" value="HTH-TYPE TRANSCRIPTIONAL REGULATOR YBHD"/>
    <property type="match status" value="1"/>
</dbReference>
<dbReference type="Proteomes" id="UP001589789">
    <property type="component" value="Unassembled WGS sequence"/>
</dbReference>
<feature type="compositionally biased region" description="Low complexity" evidence="5">
    <location>
        <begin position="294"/>
        <end position="305"/>
    </location>
</feature>
<sequence length="319" mass="34189">MDISLRSLQAFVAVARHRSFSRAAGLLHRTQPGLTVQVRRLEEALGLRLLDRLPRGAEPTAAGAELARALEPLLRDMEHALDVARGTASRRAGTVRLAAVPSVASGLLPAAMALLQERYPTLQVRLQEAVTGRVQAMVRADIVEIGIASQPRDGADLEAEPLFRDRMLAVMPQGHRLASGRLALERVAAEPLLLMETDTSVDRLLSDAFAARRLPLVARQRAVHAATLINMARAGLGVALLPSTVAELQIAPELVARALSPDIVREVVVIRRAGRSYSPAAEALVAALRRSVPRGAAGPAPEPAGTPFRRAPRACREES</sequence>
<dbReference type="InterPro" id="IPR005119">
    <property type="entry name" value="LysR_subst-bd"/>
</dbReference>
<proteinExistence type="inferred from homology"/>
<evidence type="ECO:0000256" key="2">
    <source>
        <dbReference type="ARBA" id="ARBA00023015"/>
    </source>
</evidence>
<keyword evidence="8" id="KW-1185">Reference proteome</keyword>
<dbReference type="Pfam" id="PF00126">
    <property type="entry name" value="HTH_1"/>
    <property type="match status" value="1"/>
</dbReference>
<dbReference type="SUPFAM" id="SSF53850">
    <property type="entry name" value="Periplasmic binding protein-like II"/>
    <property type="match status" value="1"/>
</dbReference>
<dbReference type="Pfam" id="PF03466">
    <property type="entry name" value="LysR_substrate"/>
    <property type="match status" value="1"/>
</dbReference>
<evidence type="ECO:0000256" key="1">
    <source>
        <dbReference type="ARBA" id="ARBA00009437"/>
    </source>
</evidence>
<dbReference type="Gene3D" id="3.40.190.290">
    <property type="match status" value="1"/>
</dbReference>
<dbReference type="PROSITE" id="PS50931">
    <property type="entry name" value="HTH_LYSR"/>
    <property type="match status" value="1"/>
</dbReference>
<evidence type="ECO:0000256" key="3">
    <source>
        <dbReference type="ARBA" id="ARBA00023125"/>
    </source>
</evidence>
<dbReference type="InterPro" id="IPR000847">
    <property type="entry name" value="LysR_HTH_N"/>
</dbReference>
<dbReference type="EMBL" id="JBHLVZ010000065">
    <property type="protein sequence ID" value="MFC0387562.1"/>
    <property type="molecule type" value="Genomic_DNA"/>
</dbReference>
<keyword evidence="4" id="KW-0804">Transcription</keyword>
<comment type="similarity">
    <text evidence="1">Belongs to the LysR transcriptional regulatory family.</text>
</comment>
<evidence type="ECO:0000256" key="5">
    <source>
        <dbReference type="SAM" id="MobiDB-lite"/>
    </source>
</evidence>
<dbReference type="CDD" id="cd08440">
    <property type="entry name" value="PBP2_LTTR_like_4"/>
    <property type="match status" value="1"/>
</dbReference>
<dbReference type="PRINTS" id="PR00039">
    <property type="entry name" value="HTHLYSR"/>
</dbReference>
<dbReference type="Gene3D" id="1.10.10.10">
    <property type="entry name" value="Winged helix-like DNA-binding domain superfamily/Winged helix DNA-binding domain"/>
    <property type="match status" value="1"/>
</dbReference>
<name>A0ABV6IW73_9PROT</name>
<gene>
    <name evidence="7" type="ORF">ACFFIC_18710</name>
</gene>
<evidence type="ECO:0000313" key="8">
    <source>
        <dbReference type="Proteomes" id="UP001589789"/>
    </source>
</evidence>
<feature type="domain" description="HTH lysR-type" evidence="6">
    <location>
        <begin position="3"/>
        <end position="60"/>
    </location>
</feature>
<evidence type="ECO:0000256" key="4">
    <source>
        <dbReference type="ARBA" id="ARBA00023163"/>
    </source>
</evidence>
<evidence type="ECO:0000313" key="7">
    <source>
        <dbReference type="EMBL" id="MFC0387562.1"/>
    </source>
</evidence>
<comment type="caution">
    <text evidence="7">The sequence shown here is derived from an EMBL/GenBank/DDBJ whole genome shotgun (WGS) entry which is preliminary data.</text>
</comment>
<dbReference type="InterPro" id="IPR036390">
    <property type="entry name" value="WH_DNA-bd_sf"/>
</dbReference>
<dbReference type="RefSeq" id="WP_377053130.1">
    <property type="nucleotide sequence ID" value="NZ_JBHLVZ010000065.1"/>
</dbReference>
<dbReference type="InterPro" id="IPR036388">
    <property type="entry name" value="WH-like_DNA-bd_sf"/>
</dbReference>
<dbReference type="SUPFAM" id="SSF46785">
    <property type="entry name" value="Winged helix' DNA-binding domain"/>
    <property type="match status" value="1"/>
</dbReference>
<protein>
    <submittedName>
        <fullName evidence="7">LysR family transcriptional regulator</fullName>
    </submittedName>
</protein>
<dbReference type="InterPro" id="IPR050950">
    <property type="entry name" value="HTH-type_LysR_regulators"/>
</dbReference>
<feature type="region of interest" description="Disordered" evidence="5">
    <location>
        <begin position="294"/>
        <end position="319"/>
    </location>
</feature>
<organism evidence="7 8">
    <name type="scientific">Muricoccus vinaceus</name>
    <dbReference type="NCBI Taxonomy" id="424704"/>
    <lineage>
        <taxon>Bacteria</taxon>
        <taxon>Pseudomonadati</taxon>
        <taxon>Pseudomonadota</taxon>
        <taxon>Alphaproteobacteria</taxon>
        <taxon>Acetobacterales</taxon>
        <taxon>Roseomonadaceae</taxon>
        <taxon>Muricoccus</taxon>
    </lineage>
</organism>
<keyword evidence="2" id="KW-0805">Transcription regulation</keyword>
<reference evidence="7 8" key="1">
    <citation type="submission" date="2024-09" db="EMBL/GenBank/DDBJ databases">
        <authorList>
            <person name="Sun Q."/>
            <person name="Mori K."/>
        </authorList>
    </citation>
    <scope>NUCLEOTIDE SEQUENCE [LARGE SCALE GENOMIC DNA]</scope>
    <source>
        <strain evidence="7 8">CCM 7468</strain>
    </source>
</reference>